<evidence type="ECO:0000256" key="5">
    <source>
        <dbReference type="ARBA" id="ARBA00022450"/>
    </source>
</evidence>
<dbReference type="InterPro" id="IPR025110">
    <property type="entry name" value="AMP-bd_C"/>
</dbReference>
<dbReference type="FunFam" id="3.30.559.10:FF:000023">
    <property type="entry name" value="Non-ribosomal peptide synthetase"/>
    <property type="match status" value="2"/>
</dbReference>
<comment type="similarity">
    <text evidence="3">Belongs to the ATP-dependent AMP-binding enzyme family. MbtB subfamily.</text>
</comment>
<organism evidence="10 11">
    <name type="scientific">Saccharopolyspora spinosa</name>
    <dbReference type="NCBI Taxonomy" id="60894"/>
    <lineage>
        <taxon>Bacteria</taxon>
        <taxon>Bacillati</taxon>
        <taxon>Actinomycetota</taxon>
        <taxon>Actinomycetes</taxon>
        <taxon>Pseudonocardiales</taxon>
        <taxon>Pseudonocardiaceae</taxon>
        <taxon>Saccharopolyspora</taxon>
    </lineage>
</organism>
<dbReference type="Pfam" id="PF00501">
    <property type="entry name" value="AMP-binding"/>
    <property type="match status" value="2"/>
</dbReference>
<dbReference type="GO" id="GO:0000036">
    <property type="term" value="F:acyl carrier activity"/>
    <property type="evidence" value="ECO:0007669"/>
    <property type="project" value="TreeGrafter"/>
</dbReference>
<dbReference type="GO" id="GO:0031177">
    <property type="term" value="F:phosphopantetheine binding"/>
    <property type="evidence" value="ECO:0007669"/>
    <property type="project" value="InterPro"/>
</dbReference>
<dbReference type="Gene3D" id="3.30.559.10">
    <property type="entry name" value="Chloramphenicol acetyltransferase-like domain"/>
    <property type="match status" value="2"/>
</dbReference>
<dbReference type="SUPFAM" id="SSF56801">
    <property type="entry name" value="Acetyl-CoA synthetase-like"/>
    <property type="match status" value="2"/>
</dbReference>
<name>A0A2N3Y689_SACSN</name>
<evidence type="ECO:0000259" key="9">
    <source>
        <dbReference type="PROSITE" id="PS50075"/>
    </source>
</evidence>
<dbReference type="PANTHER" id="PTHR45527">
    <property type="entry name" value="NONRIBOSOMAL PEPTIDE SYNTHETASE"/>
    <property type="match status" value="1"/>
</dbReference>
<comment type="pathway">
    <text evidence="2">Siderophore biosynthesis; mycobactin biosynthesis.</text>
</comment>
<dbReference type="SUPFAM" id="SSF52777">
    <property type="entry name" value="CoA-dependent acyltransferases"/>
    <property type="match status" value="4"/>
</dbReference>
<dbReference type="SMART" id="SM00823">
    <property type="entry name" value="PKS_PP"/>
    <property type="match status" value="2"/>
</dbReference>
<dbReference type="Gene3D" id="3.30.300.30">
    <property type="match status" value="3"/>
</dbReference>
<dbReference type="FunFam" id="3.40.50.12780:FF:000012">
    <property type="entry name" value="Non-ribosomal peptide synthetase"/>
    <property type="match status" value="2"/>
</dbReference>
<dbReference type="FunFam" id="3.30.559.30:FF:000006">
    <property type="entry name" value="Yersiniabactin polyketide/non-ribosomal peptide synthetase"/>
    <property type="match status" value="2"/>
</dbReference>
<gene>
    <name evidence="10" type="ORF">A8926_6520</name>
</gene>
<dbReference type="InterPro" id="IPR042099">
    <property type="entry name" value="ANL_N_sf"/>
</dbReference>
<dbReference type="Proteomes" id="UP000233786">
    <property type="component" value="Unassembled WGS sequence"/>
</dbReference>
<feature type="domain" description="Carrier" evidence="9">
    <location>
        <begin position="2227"/>
        <end position="2302"/>
    </location>
</feature>
<sequence>MADQGYPRSRAEAAAVFEAVEDSVAALTRSTTCAAWTRDRDDLLLVIEEPEGGAPGDFGALAQEVRAAVSRQHDLVPAEIVFVPARSIPRGGNDEVLRAETAAIHLRGGLDVLHATRQLGVAAPPLLGAEESIVDDEVLRGLADAAESGGEAAPLDLELMRLDVAELLGESAESIADDEDLIMRGLDSIMIMTLVNQWRADGVQVSFPELFQDAVLAKWWESISGTSEPEAGDEAAVDEAVVDEAAPFDLSVMQHAYWVGRGDEQVLGGVGAHFYNEFSGRDVDPPRLERAVRALTERHGMLRARFTDDGRQWIAATCPWPGLSVHDLRQLAADEVDHRLSSLRERLSHRRLEVERGEVFDVQLSLLPGGASRVHVNIDMLVADALSFRILLTDLARCYEEPEAEQPPIGYSYPKYLAQRNRRRTQAAEQARAYWRDRIADLPGGPELPLAIAPERISQRRVTRRYHWLDAQGRDLLAAKARQHGLTMPVVFMTAFAEVLGTWSASKRFLLNLPLFDREAVHPDVFRLSGDFTNLILLEVDLTEPSSFAERARRLRAQLQSDTANAEYSGVAVLRDLARANGGEPVRAPVVFTSGLSLGELFSEEVRRCFGSPTWMISQGPQVWLDHQVTEHDGGLLLNWDAENELFPDGLLDAMFAAYRVVLDWLAAADWAQPVPPLLPAEQAAVRATVNETEGPTSGLLLHEGFFRTAEIAPQRPALLWGEQGVLSYGALADRARRIAGFLLGRGVRPGERVAITLPKGPDQVAAALGVLLAGATYVPVGVDQPVARRAKIYRRAEVRQVLTTAEERTDSTWPADVEPVAVEVATSVDPLTTQVPGDRTDLAAYVIFTSGSTGEPKGVMVSHAAAINTIADLNERFEVGAEDRVLAISALDFDLSVYDIFGLLSAGGALVLVPEAERRNAAHWVELARRWKVTIWQSVPALLDMLLTAAAAADQVLDLRLALLGGDWVTVDLLDRLRACSPKGRLVGLGGTTEAAIHSTICEVEEIPAQWSSVPYGTPLRNVRCRVVDERGQDCPDWGVGELWIGGRGVALGYCGDPDRTAERFVVRDGIRWYRTGDLARYWPDGSLEFLGRADHQVKVRGHRIDLGEVEAALNSHPDVARSVVVVTVAAGTRLVAAVFPGGRVPPLEDLRDWLGTQLPAHMVPADFVVFDELPLNANGKIDRKRLVRLLAPEERTTAELRSPQGPVEELVAQAWSDLLGGEPIGRDDDFFTRGGDSLLATRVVGRLRAAGLRGAELRALFAKPVLRDFATDLEIGASPVASALPADPAHRYEPFPLTDVQQAYLLGRGRDFALGGVASHWYWEFDTADLDLPRLEEAWNRVVARHEMLRVVFEDGRQRILPAVPRYALSVEDARGGAEQVALDRMRAAMSHQVLDVSRWPLFDIRAVRYSGGRVRLGFSLDLLMLDALSIVIVFAELSELYHRPGTRLPEIGVSFRDYVLGACGDREQLAESKRYWAERAPSLPPAPQLPLRTDPELVAQPRFTRRQSRIPRQRWQRIVERARQRGLTPASVLATCFAEVLGRWSRQRELTLNLTLFDRREVHPEINGVVGDFTALLLVGYEPRAGECFAERAARFQRQMWQDLDHRDVSAVQVMRDLAASRGSAAAMPVVFTSALGIGRDVAAERFAEEVWGLSQTPQVWLDHQVRDDEGGMRFNWDAVEELFPEGLLDAMFQAECRLLDWLADADWSQQLPDLLPTSQRAVREQENSTREPTAAATLLHSGFFARADADPARTALVWGADQRCEYGELADLALRVAAHLVERGVRAGDNVAVALPKGRDQIVAVLGVLAAGAVYVPVGVDQPDQRRQRIYSRAGVRVVLDDLAEAYRRKPLAGPVEVDPESLAYVIFTSGSTGEPKGVMVSHASAMNTIADVNARFGVGAEDRVLAISALDFDLSVYDIFGLLSVGGSVVLIDEDGRREAREWAGLCRRWNVTVWNTVPALLDMLLVVADVLPGSFRLALVSGDWVGLDLWDRLRERAPGCALVALGGATEAAIWSNFFEVERVDPRWRSIPYGRPLANQRFRVVDPTGQDCPEWTEGELWIGGRGVAAGYCGDADRTAERFVEWDGIRWYRTGDLGRYWPDGVLEFLGRVDNQVKVRGHRIELGEIEAALTAHPDVGQAVAASVGDRAPALVAVVVPEGDRSCDSDELRSWLLDRLPAYMVPERIAEIAEVPLTANGKLDRASAIRGLADGAREPAETGEPLRGEVEIALAEQWREVLGVPALARDDNFFVLGGDSLLATRVVERIRRLFGVDIALREFLAGPSLQQQGELVKQRSQAGHQMEEGVI</sequence>
<dbReference type="Pfam" id="PF00550">
    <property type="entry name" value="PP-binding"/>
    <property type="match status" value="3"/>
</dbReference>
<keyword evidence="5" id="KW-0596">Phosphopantetheine</keyword>
<evidence type="ECO:0000256" key="4">
    <source>
        <dbReference type="ARBA" id="ARBA00016743"/>
    </source>
</evidence>
<keyword evidence="6" id="KW-0597">Phosphoprotein</keyword>
<evidence type="ECO:0000256" key="8">
    <source>
        <dbReference type="ARBA" id="ARBA00033440"/>
    </source>
</evidence>
<evidence type="ECO:0000256" key="3">
    <source>
        <dbReference type="ARBA" id="ARBA00007380"/>
    </source>
</evidence>
<dbReference type="InterPro" id="IPR045851">
    <property type="entry name" value="AMP-bd_C_sf"/>
</dbReference>
<dbReference type="InterPro" id="IPR020845">
    <property type="entry name" value="AMP-binding_CS"/>
</dbReference>
<comment type="caution">
    <text evidence="10">The sequence shown here is derived from an EMBL/GenBank/DDBJ whole genome shotgun (WGS) entry which is preliminary data.</text>
</comment>
<dbReference type="InterPro" id="IPR023213">
    <property type="entry name" value="CAT-like_dom_sf"/>
</dbReference>
<keyword evidence="11" id="KW-1185">Reference proteome</keyword>
<dbReference type="CDD" id="cd12114">
    <property type="entry name" value="A_NRPS_TlmIV_like"/>
    <property type="match status" value="2"/>
</dbReference>
<evidence type="ECO:0000256" key="2">
    <source>
        <dbReference type="ARBA" id="ARBA00005102"/>
    </source>
</evidence>
<dbReference type="GO" id="GO:0044550">
    <property type="term" value="P:secondary metabolite biosynthetic process"/>
    <property type="evidence" value="ECO:0007669"/>
    <property type="project" value="TreeGrafter"/>
</dbReference>
<keyword evidence="7" id="KW-0436">Ligase</keyword>
<evidence type="ECO:0000313" key="10">
    <source>
        <dbReference type="EMBL" id="PKW18439.1"/>
    </source>
</evidence>
<dbReference type="InterPro" id="IPR010071">
    <property type="entry name" value="AA_adenyl_dom"/>
</dbReference>
<feature type="domain" description="Carrier" evidence="9">
    <location>
        <begin position="1204"/>
        <end position="1279"/>
    </location>
</feature>
<dbReference type="InterPro" id="IPR001242">
    <property type="entry name" value="Condensation_dom"/>
</dbReference>
<dbReference type="STRING" id="994479.GCA_000194155_04490"/>
<dbReference type="InterPro" id="IPR020806">
    <property type="entry name" value="PKS_PP-bd"/>
</dbReference>
<protein>
    <recommendedName>
        <fullName evidence="4">Phenyloxazoline synthase MbtB</fullName>
    </recommendedName>
    <alternativeName>
        <fullName evidence="8">Mycobactin synthetase protein B</fullName>
    </alternativeName>
</protein>
<reference evidence="10" key="1">
    <citation type="submission" date="2017-12" db="EMBL/GenBank/DDBJ databases">
        <title>Sequencing the genomes of 1000 Actinobacteria strains.</title>
        <authorList>
            <person name="Klenk H.-P."/>
        </authorList>
    </citation>
    <scope>NUCLEOTIDE SEQUENCE [LARGE SCALE GENOMIC DNA]</scope>
    <source>
        <strain evidence="10">DSM 44228</strain>
    </source>
</reference>
<dbReference type="PANTHER" id="PTHR45527:SF10">
    <property type="entry name" value="PYOCHELIN SYNTHASE PCHF"/>
    <property type="match status" value="1"/>
</dbReference>
<dbReference type="Pfam" id="PF13193">
    <property type="entry name" value="AMP-binding_C"/>
    <property type="match status" value="2"/>
</dbReference>
<dbReference type="GO" id="GO:0016874">
    <property type="term" value="F:ligase activity"/>
    <property type="evidence" value="ECO:0007669"/>
    <property type="project" value="UniProtKB-KW"/>
</dbReference>
<dbReference type="GO" id="GO:0043041">
    <property type="term" value="P:amino acid activation for nonribosomal peptide biosynthetic process"/>
    <property type="evidence" value="ECO:0007669"/>
    <property type="project" value="TreeGrafter"/>
</dbReference>
<dbReference type="EMBL" id="PJNB01000001">
    <property type="protein sequence ID" value="PKW18439.1"/>
    <property type="molecule type" value="Genomic_DNA"/>
</dbReference>
<dbReference type="OrthoDB" id="2472181at2"/>
<dbReference type="Gene3D" id="3.30.559.30">
    <property type="entry name" value="Nonribosomal peptide synthetase, condensation domain"/>
    <property type="match status" value="2"/>
</dbReference>
<dbReference type="InterPro" id="IPR000873">
    <property type="entry name" value="AMP-dep_synth/lig_dom"/>
</dbReference>
<comment type="cofactor">
    <cofactor evidence="1">
        <name>pantetheine 4'-phosphate</name>
        <dbReference type="ChEBI" id="CHEBI:47942"/>
    </cofactor>
</comment>
<dbReference type="InterPro" id="IPR036736">
    <property type="entry name" value="ACP-like_sf"/>
</dbReference>
<proteinExistence type="inferred from homology"/>
<evidence type="ECO:0000256" key="6">
    <source>
        <dbReference type="ARBA" id="ARBA00022553"/>
    </source>
</evidence>
<dbReference type="PROSITE" id="PS50075">
    <property type="entry name" value="CARRIER"/>
    <property type="match status" value="3"/>
</dbReference>
<evidence type="ECO:0000256" key="7">
    <source>
        <dbReference type="ARBA" id="ARBA00022598"/>
    </source>
</evidence>
<evidence type="ECO:0000256" key="1">
    <source>
        <dbReference type="ARBA" id="ARBA00001957"/>
    </source>
</evidence>
<dbReference type="InterPro" id="IPR057737">
    <property type="entry name" value="Condensation_MtbB-like"/>
</dbReference>
<accession>A0A2N3Y689</accession>
<dbReference type="GO" id="GO:0005737">
    <property type="term" value="C:cytoplasm"/>
    <property type="evidence" value="ECO:0007669"/>
    <property type="project" value="TreeGrafter"/>
</dbReference>
<dbReference type="Gene3D" id="1.10.1200.10">
    <property type="entry name" value="ACP-like"/>
    <property type="match status" value="3"/>
</dbReference>
<dbReference type="Gene3D" id="3.40.50.12780">
    <property type="entry name" value="N-terminal domain of ligase-like"/>
    <property type="match status" value="2"/>
</dbReference>
<feature type="domain" description="Carrier" evidence="9">
    <location>
        <begin position="151"/>
        <end position="227"/>
    </location>
</feature>
<dbReference type="NCBIfam" id="TIGR01733">
    <property type="entry name" value="AA-adenyl-dom"/>
    <property type="match status" value="2"/>
</dbReference>
<evidence type="ECO:0000313" key="11">
    <source>
        <dbReference type="Proteomes" id="UP000233786"/>
    </source>
</evidence>
<dbReference type="Pfam" id="PF00668">
    <property type="entry name" value="Condensation"/>
    <property type="match status" value="2"/>
</dbReference>
<dbReference type="SUPFAM" id="SSF47336">
    <property type="entry name" value="ACP-like"/>
    <property type="match status" value="3"/>
</dbReference>
<dbReference type="InterPro" id="IPR009081">
    <property type="entry name" value="PP-bd_ACP"/>
</dbReference>
<dbReference type="CDD" id="cd19535">
    <property type="entry name" value="Cyc_NRPS"/>
    <property type="match status" value="2"/>
</dbReference>
<dbReference type="PROSITE" id="PS00455">
    <property type="entry name" value="AMP_BINDING"/>
    <property type="match status" value="2"/>
</dbReference>
<dbReference type="RefSeq" id="WP_083822028.1">
    <property type="nucleotide sequence ID" value="NZ_CP061007.1"/>
</dbReference>